<evidence type="ECO:0000313" key="1">
    <source>
        <dbReference type="EMBL" id="QDE68654.1"/>
    </source>
</evidence>
<dbReference type="Proteomes" id="UP000320179">
    <property type="component" value="Chromosome"/>
</dbReference>
<dbReference type="PROSITE" id="PS51257">
    <property type="entry name" value="PROKAR_LIPOPROTEIN"/>
    <property type="match status" value="1"/>
</dbReference>
<dbReference type="EMBL" id="CP017174">
    <property type="protein sequence ID" value="QDE68654.1"/>
    <property type="molecule type" value="Genomic_DNA"/>
</dbReference>
<gene>
    <name evidence="1" type="ORF">BHS09_17625</name>
</gene>
<reference evidence="1 2" key="1">
    <citation type="journal article" date="2019" name="Science">
        <title>Social genes are selection hotspots in kin groups of a soil microbe.</title>
        <authorList>
            <person name="Wielgoss S."/>
            <person name="Wolfensberger R."/>
            <person name="Sun L."/>
            <person name="Fiegna F."/>
            <person name="Velicer G.J."/>
        </authorList>
    </citation>
    <scope>NUCLEOTIDE SEQUENCE [LARGE SCALE GENOMIC DNA]</scope>
    <source>
        <strain evidence="1 2">MC3.5.9c15</strain>
    </source>
</reference>
<evidence type="ECO:0008006" key="3">
    <source>
        <dbReference type="Google" id="ProtNLM"/>
    </source>
</evidence>
<accession>A0AAE6G103</accession>
<evidence type="ECO:0000313" key="2">
    <source>
        <dbReference type="Proteomes" id="UP000320179"/>
    </source>
</evidence>
<name>A0AAE6G103_MYXXA</name>
<sequence length="225" mass="23679">MRPETLVVTAVLVLAGCTQQPIATVLDVDAGVPPVGNESDAGTPVAVARSTRNNLRFKGPERLTTDFAAALELPPAGLCNELGQYPCATFVHTVTLGGVDPYRSGFYEPLPVTGVTTPIAVERMALAGCTQRVALDVSAPTAAVIFKGVGLDAQGRLEDRSGPPVRAAIHALYQRGLLREAEEAEVNAWIQLAADIESSGSTRPGRDWMTAVCFAVLSSAESVFF</sequence>
<proteinExistence type="predicted"/>
<organism evidence="1 2">
    <name type="scientific">Myxococcus xanthus</name>
    <dbReference type="NCBI Taxonomy" id="34"/>
    <lineage>
        <taxon>Bacteria</taxon>
        <taxon>Pseudomonadati</taxon>
        <taxon>Myxococcota</taxon>
        <taxon>Myxococcia</taxon>
        <taxon>Myxococcales</taxon>
        <taxon>Cystobacterineae</taxon>
        <taxon>Myxococcaceae</taxon>
        <taxon>Myxococcus</taxon>
    </lineage>
</organism>
<dbReference type="AlphaFoldDB" id="A0AAE6G103"/>
<protein>
    <recommendedName>
        <fullName evidence="3">Lipoprotein</fullName>
    </recommendedName>
</protein>
<dbReference type="RefSeq" id="WP_237080409.1">
    <property type="nucleotide sequence ID" value="NZ_CP017173.1"/>
</dbReference>